<sequence>MSMFERRGHDDNQQGAAGEGFEGTTSQAGRGEGGSIRGAVDQIDKFSAHANAGWLASFQIDSISETQAIIQCVSSCAKVSTDGEKNFRLSFEAENRGGSHGTTANRCSERMWRSCEKNAKCMAKPAQLKCMQLICAGGCAIYKLQHN</sequence>
<feature type="compositionally biased region" description="Basic and acidic residues" evidence="1">
    <location>
        <begin position="1"/>
        <end position="12"/>
    </location>
</feature>
<gene>
    <name evidence="2" type="ORF">EVAR_26606_1</name>
</gene>
<proteinExistence type="predicted"/>
<organism evidence="2 3">
    <name type="scientific">Eumeta variegata</name>
    <name type="common">Bagworm moth</name>
    <name type="synonym">Eumeta japonica</name>
    <dbReference type="NCBI Taxonomy" id="151549"/>
    <lineage>
        <taxon>Eukaryota</taxon>
        <taxon>Metazoa</taxon>
        <taxon>Ecdysozoa</taxon>
        <taxon>Arthropoda</taxon>
        <taxon>Hexapoda</taxon>
        <taxon>Insecta</taxon>
        <taxon>Pterygota</taxon>
        <taxon>Neoptera</taxon>
        <taxon>Endopterygota</taxon>
        <taxon>Lepidoptera</taxon>
        <taxon>Glossata</taxon>
        <taxon>Ditrysia</taxon>
        <taxon>Tineoidea</taxon>
        <taxon>Psychidae</taxon>
        <taxon>Oiketicinae</taxon>
        <taxon>Eumeta</taxon>
    </lineage>
</organism>
<reference evidence="2 3" key="1">
    <citation type="journal article" date="2019" name="Commun. Biol.">
        <title>The bagworm genome reveals a unique fibroin gene that provides high tensile strength.</title>
        <authorList>
            <person name="Kono N."/>
            <person name="Nakamura H."/>
            <person name="Ohtoshi R."/>
            <person name="Tomita M."/>
            <person name="Numata K."/>
            <person name="Arakawa K."/>
        </authorList>
    </citation>
    <scope>NUCLEOTIDE SEQUENCE [LARGE SCALE GENOMIC DNA]</scope>
</reference>
<dbReference type="Proteomes" id="UP000299102">
    <property type="component" value="Unassembled WGS sequence"/>
</dbReference>
<name>A0A4C1XJX3_EUMVA</name>
<evidence type="ECO:0000313" key="2">
    <source>
        <dbReference type="EMBL" id="GBP63292.1"/>
    </source>
</evidence>
<accession>A0A4C1XJX3</accession>
<evidence type="ECO:0000256" key="1">
    <source>
        <dbReference type="SAM" id="MobiDB-lite"/>
    </source>
</evidence>
<comment type="caution">
    <text evidence="2">The sequence shown here is derived from an EMBL/GenBank/DDBJ whole genome shotgun (WGS) entry which is preliminary data.</text>
</comment>
<keyword evidence="3" id="KW-1185">Reference proteome</keyword>
<feature type="region of interest" description="Disordered" evidence="1">
    <location>
        <begin position="1"/>
        <end position="36"/>
    </location>
</feature>
<dbReference type="AlphaFoldDB" id="A0A4C1XJX3"/>
<dbReference type="EMBL" id="BGZK01000866">
    <property type="protein sequence ID" value="GBP63292.1"/>
    <property type="molecule type" value="Genomic_DNA"/>
</dbReference>
<evidence type="ECO:0000313" key="3">
    <source>
        <dbReference type="Proteomes" id="UP000299102"/>
    </source>
</evidence>
<protein>
    <submittedName>
        <fullName evidence="2">Uncharacterized protein</fullName>
    </submittedName>
</protein>